<organism evidence="2 3">
    <name type="scientific">Pedobacter nutrimenti</name>
    <dbReference type="NCBI Taxonomy" id="1241337"/>
    <lineage>
        <taxon>Bacteria</taxon>
        <taxon>Pseudomonadati</taxon>
        <taxon>Bacteroidota</taxon>
        <taxon>Sphingobacteriia</taxon>
        <taxon>Sphingobacteriales</taxon>
        <taxon>Sphingobacteriaceae</taxon>
        <taxon>Pedobacter</taxon>
    </lineage>
</organism>
<reference evidence="2 3" key="1">
    <citation type="submission" date="2018-06" db="EMBL/GenBank/DDBJ databases">
        <title>Genomic Encyclopedia of Archaeal and Bacterial Type Strains, Phase II (KMG-II): from individual species to whole genera.</title>
        <authorList>
            <person name="Goeker M."/>
        </authorList>
    </citation>
    <scope>NUCLEOTIDE SEQUENCE [LARGE SCALE GENOMIC DNA]</scope>
    <source>
        <strain evidence="2 3">DSM 27372</strain>
    </source>
</reference>
<gene>
    <name evidence="2" type="ORF">B0O44_101657</name>
</gene>
<name>A0A318UP00_9SPHI</name>
<proteinExistence type="predicted"/>
<dbReference type="AlphaFoldDB" id="A0A318UP00"/>
<dbReference type="EMBL" id="QKLU01000001">
    <property type="protein sequence ID" value="PYF77177.1"/>
    <property type="molecule type" value="Genomic_DNA"/>
</dbReference>
<feature type="signal peptide" evidence="1">
    <location>
        <begin position="1"/>
        <end position="20"/>
    </location>
</feature>
<sequence>MNKFISLMLFVFFYTAAAYAQTELNKNDVVYNENFDAIGLEQKFLKPDSSRLEPNSYVLHTIRKRTDLAIFFTINANGKTEGKIKVMTGEKLLVNCFVQDGLVERYEKYNGNTGKKIEEIYGRGDTVVSRYFSKNMELRGEYKNYKGKTVYEYNCSYDQETDRLLSCSLRDEQQGLYEEYDHGILKKRSRTKGLGTGIKELTEEFSSPGKLSSKEIEYSNGNVKKILADGSYTFKSLVSGRVLIKEFNKNGKLIRAYNEVYVSAPASN</sequence>
<keyword evidence="3" id="KW-1185">Reference proteome</keyword>
<feature type="chain" id="PRO_5016250083" description="Antitoxin component YwqK of YwqJK toxin-antitoxin module" evidence="1">
    <location>
        <begin position="21"/>
        <end position="268"/>
    </location>
</feature>
<evidence type="ECO:0000313" key="2">
    <source>
        <dbReference type="EMBL" id="PYF77177.1"/>
    </source>
</evidence>
<evidence type="ECO:0000256" key="1">
    <source>
        <dbReference type="SAM" id="SignalP"/>
    </source>
</evidence>
<keyword evidence="1" id="KW-0732">Signal</keyword>
<evidence type="ECO:0008006" key="4">
    <source>
        <dbReference type="Google" id="ProtNLM"/>
    </source>
</evidence>
<accession>A0A318UP00</accession>
<evidence type="ECO:0000313" key="3">
    <source>
        <dbReference type="Proteomes" id="UP000248198"/>
    </source>
</evidence>
<comment type="caution">
    <text evidence="2">The sequence shown here is derived from an EMBL/GenBank/DDBJ whole genome shotgun (WGS) entry which is preliminary data.</text>
</comment>
<protein>
    <recommendedName>
        <fullName evidence="4">Antitoxin component YwqK of YwqJK toxin-antitoxin module</fullName>
    </recommendedName>
</protein>
<dbReference type="Proteomes" id="UP000248198">
    <property type="component" value="Unassembled WGS sequence"/>
</dbReference>